<dbReference type="EMBL" id="AQQZ01000005">
    <property type="protein sequence ID" value="KNG93347.1"/>
    <property type="molecule type" value="Genomic_DNA"/>
</dbReference>
<proteinExistence type="predicted"/>
<dbReference type="Proteomes" id="UP000036938">
    <property type="component" value="Unassembled WGS sequence"/>
</dbReference>
<name>A0A0L1JNQ2_9RHOB</name>
<dbReference type="AlphaFoldDB" id="A0A0L1JNQ2"/>
<reference evidence="1 2" key="1">
    <citation type="journal article" date="2015" name="Int. J. Syst. Evol. Microbiol.">
        <title>Aestuariivita atlantica sp. nov., isolated from deep sea sediment of the Atlantic Ocean.</title>
        <authorList>
            <person name="Li G."/>
            <person name="Lai Q."/>
            <person name="Du Y."/>
            <person name="Liu X."/>
            <person name="Sun F."/>
            <person name="Shao Z."/>
        </authorList>
    </citation>
    <scope>NUCLEOTIDE SEQUENCE [LARGE SCALE GENOMIC DNA]</scope>
    <source>
        <strain evidence="1 2">22II-S11-z3</strain>
    </source>
</reference>
<protein>
    <submittedName>
        <fullName evidence="1">Nodulation protein NodH</fullName>
    </submittedName>
</protein>
<dbReference type="STRING" id="1317121.ATO11_12975"/>
<evidence type="ECO:0000313" key="1">
    <source>
        <dbReference type="EMBL" id="KNG93347.1"/>
    </source>
</evidence>
<dbReference type="Gene3D" id="3.40.50.300">
    <property type="entry name" value="P-loop containing nucleotide triphosphate hydrolases"/>
    <property type="match status" value="1"/>
</dbReference>
<accession>A0A0L1JNQ2</accession>
<keyword evidence="2" id="KW-1185">Reference proteome</keyword>
<sequence length="475" mass="52748">MGRFTSFVVFAEMRTGSNFLETNINAIPGLQCHGEAFNPHFIGYPDREEILGIRQADREADPHALLTAIRERSDGLGGFRYFNDHDPRVLEPVLADTACAKVVLTRNPLDSYVSWKIAQETGQWKLTHHRGRKTAKARFEPDEFSAHVARLQAFQVLLMNRLQTSGQTAFYIDYEDLQRVDVMNGLAAYLGVDGRMEALDPTLKRQNPGALRDKIENMEEAEAAMAELDRFHLSRTPNFEPRRGPAVPSYVAAAEAPLLYLPIRGGPVEEVSAWLAALDGLEASELPASMNQKALRQWKRKRPGHRSFTVLRHPLARAHHVFTSRILATGEGSMPQIRATLRRVHDLPIPSEAPGPDWTKEAHYTAFSAFLDWVKLSLAGSGGTRMVAAWESQSTALQGFGDFVLPDAVLREEELAQTLPALALAAGCKRTANIPAAPADTPFALADIYDAALEEKAQDAYARDYMMFGFGPWRG</sequence>
<evidence type="ECO:0000313" key="2">
    <source>
        <dbReference type="Proteomes" id="UP000036938"/>
    </source>
</evidence>
<dbReference type="SUPFAM" id="SSF52540">
    <property type="entry name" value="P-loop containing nucleoside triphosphate hydrolases"/>
    <property type="match status" value="1"/>
</dbReference>
<gene>
    <name evidence="1" type="ORF">ATO11_12975</name>
</gene>
<dbReference type="PATRIC" id="fig|1317121.7.peg.3306"/>
<dbReference type="RefSeq" id="WP_050531313.1">
    <property type="nucleotide sequence ID" value="NZ_AQQZ01000005.1"/>
</dbReference>
<comment type="caution">
    <text evidence="1">The sequence shown here is derived from an EMBL/GenBank/DDBJ whole genome shotgun (WGS) entry which is preliminary data.</text>
</comment>
<organism evidence="1 2">
    <name type="scientific">Pseudaestuariivita atlantica</name>
    <dbReference type="NCBI Taxonomy" id="1317121"/>
    <lineage>
        <taxon>Bacteria</taxon>
        <taxon>Pseudomonadati</taxon>
        <taxon>Pseudomonadota</taxon>
        <taxon>Alphaproteobacteria</taxon>
        <taxon>Rhodobacterales</taxon>
        <taxon>Paracoccaceae</taxon>
        <taxon>Pseudaestuariivita</taxon>
    </lineage>
</organism>
<dbReference type="OrthoDB" id="7802556at2"/>
<dbReference type="InterPro" id="IPR027417">
    <property type="entry name" value="P-loop_NTPase"/>
</dbReference>